<dbReference type="RefSeq" id="WP_326762803.1">
    <property type="nucleotide sequence ID" value="NZ_CP109135.1"/>
</dbReference>
<proteinExistence type="predicted"/>
<evidence type="ECO:0000313" key="2">
    <source>
        <dbReference type="EMBL" id="WSD21266.1"/>
    </source>
</evidence>
<dbReference type="Gene3D" id="1.10.443.10">
    <property type="entry name" value="Intergrase catalytic core"/>
    <property type="match status" value="1"/>
</dbReference>
<organism evidence="2 3">
    <name type="scientific">Streptomyces phaeochromogenes</name>
    <dbReference type="NCBI Taxonomy" id="1923"/>
    <lineage>
        <taxon>Bacteria</taxon>
        <taxon>Bacillati</taxon>
        <taxon>Actinomycetota</taxon>
        <taxon>Actinomycetes</taxon>
        <taxon>Kitasatosporales</taxon>
        <taxon>Streptomycetaceae</taxon>
        <taxon>Streptomyces</taxon>
        <taxon>Streptomyces phaeochromogenes group</taxon>
    </lineage>
</organism>
<gene>
    <name evidence="2" type="ORF">OHB35_53020</name>
</gene>
<evidence type="ECO:0008006" key="4">
    <source>
        <dbReference type="Google" id="ProtNLM"/>
    </source>
</evidence>
<dbReference type="EMBL" id="CP109135">
    <property type="protein sequence ID" value="WSD21266.1"/>
    <property type="molecule type" value="Genomic_DNA"/>
</dbReference>
<dbReference type="SUPFAM" id="SSF56349">
    <property type="entry name" value="DNA breaking-rejoining enzymes"/>
    <property type="match status" value="1"/>
</dbReference>
<sequence length="782" mass="87608">MQRPKLAASCVLCAAWGPVTARGLCPGCRDGRYRVAQGLLHNDVCRRCGWPAVVGADGTCRGCRIALRLSEDDEWMLAEMEGRVLPSGRPLQLALHIDGLRLSSFPLHHGRTGRRVRERVPRKVRAPVPAPLDDPWVCVEEVPGQLGLFAPWPRFFTREHGRRLRGRRRTAGLPRLLAVLEEMAAERGVGETWMFHTGDCARLALASRPPDEDLVRPEALADLPQMRPTLLQALDRASLLAGRRPRLVPSWTSRGPGSCRECLAWTNEREQRCAPCLSWGMDRSPRPCHRCGRVLPLRDDHCRRCVLFLSETQYDLDGVALAGGDQLWFGGPFAPHLRVASKRADEQGGLYGRRRLQVKRRTAIQTSRATRPVSPHLALPGQLDLFPLARDWSRVDDRRLPALTPKAQEVLDGFVAHIRERGWERGALTTSIRTLRVLVAHLGAEAPLREEDVRLLARRHDFNGARVVNYLRVTGQLVPDRRSDAASARARSLADTAPQPYRAAVHRWIDVLSGQATRPSVPLAPTTVCAYVRRVSPCLRAWHEVGIGDLRAVTGDHVKETLKALKGEDAKSLATPLRSLFRALKREKLIFRDPTRSIVLSGSRRLPVPLPDDHLHGVLDQLPEARTQLSFVLAAVHALSTHDQRGLLLDDVDRSRGRLTVRRPGRLHHTVYLDNVTFRLLTRWLVERHRRWPATTNPHLLVTARTAADDSHPQVNPQAITKALHLIGLQITRLRVDRILDEAKHTRDSVHLIRLFGVSPITAMKYLRAAHPAGTHPDPLPG</sequence>
<dbReference type="InterPro" id="IPR011010">
    <property type="entry name" value="DNA_brk_join_enz"/>
</dbReference>
<protein>
    <recommendedName>
        <fullName evidence="4">Integrase</fullName>
    </recommendedName>
</protein>
<evidence type="ECO:0000313" key="3">
    <source>
        <dbReference type="Proteomes" id="UP001340816"/>
    </source>
</evidence>
<accession>A0ABZ1HUN3</accession>
<name>A0ABZ1HUN3_STRPH</name>
<dbReference type="InterPro" id="IPR013762">
    <property type="entry name" value="Integrase-like_cat_sf"/>
</dbReference>
<evidence type="ECO:0000256" key="1">
    <source>
        <dbReference type="ARBA" id="ARBA00023172"/>
    </source>
</evidence>
<keyword evidence="1" id="KW-0233">DNA recombination</keyword>
<reference evidence="2 3" key="1">
    <citation type="submission" date="2022-10" db="EMBL/GenBank/DDBJ databases">
        <title>The complete genomes of actinobacterial strains from the NBC collection.</title>
        <authorList>
            <person name="Joergensen T.S."/>
            <person name="Alvarez Arevalo M."/>
            <person name="Sterndorff E.B."/>
            <person name="Faurdal D."/>
            <person name="Vuksanovic O."/>
            <person name="Mourched A.-S."/>
            <person name="Charusanti P."/>
            <person name="Shaw S."/>
            <person name="Blin K."/>
            <person name="Weber T."/>
        </authorList>
    </citation>
    <scope>NUCLEOTIDE SEQUENCE [LARGE SCALE GENOMIC DNA]</scope>
    <source>
        <strain evidence="2 3">NBC 01752</strain>
    </source>
</reference>
<dbReference type="Proteomes" id="UP001340816">
    <property type="component" value="Chromosome"/>
</dbReference>
<keyword evidence="3" id="KW-1185">Reference proteome</keyword>